<protein>
    <submittedName>
        <fullName evidence="2">Uncharacterized protein</fullName>
    </submittedName>
</protein>
<name>A0A1W2HBE0_9BACT</name>
<feature type="transmembrane region" description="Helical" evidence="1">
    <location>
        <begin position="39"/>
        <end position="60"/>
    </location>
</feature>
<dbReference type="EMBL" id="LT838813">
    <property type="protein sequence ID" value="SMD45926.1"/>
    <property type="molecule type" value="Genomic_DNA"/>
</dbReference>
<evidence type="ECO:0000256" key="1">
    <source>
        <dbReference type="SAM" id="Phobius"/>
    </source>
</evidence>
<dbReference type="AlphaFoldDB" id="A0A1W2HBE0"/>
<sequence length="362" mass="41340">MRIVFLILILIHALIHIMAFLKAFELAELKDFTSPVSKPIGLIWFTSFIILSAAAVFYFFNTPYWWVLGLIGAVLSQILIFQFWSEAKYGTIPNVLILLVAIIACFQFYLDKSIQKEITYIFDESVTQNRKIIRKDMIVDLPSPVQNWLENCGIVGKPAIGNVQMEQLFEIKLKPDQKNWYSTKAKQYITANPPSFIWTARMQVMPLVYASGRDKFIDGKGEMLFKLLSIFPVANDGNNPEINEAALQRFLGEIVWIPSAALEKYIKWEAIDNNSAKATLSYQGTSGSGIFTFNEKGEVEKYTAMRYMGSGPDAKRFEWYIDIAENKEMNGIIVPNKCSATWVLPSGEWTWTEIEVLKINFN</sequence>
<feature type="transmembrane region" description="Helical" evidence="1">
    <location>
        <begin position="91"/>
        <end position="110"/>
    </location>
</feature>
<accession>A0A1W2HBE0</accession>
<evidence type="ECO:0000313" key="2">
    <source>
        <dbReference type="EMBL" id="SMD45926.1"/>
    </source>
</evidence>
<organism evidence="2 3">
    <name type="scientific">Aquiflexum balticum DSM 16537</name>
    <dbReference type="NCBI Taxonomy" id="758820"/>
    <lineage>
        <taxon>Bacteria</taxon>
        <taxon>Pseudomonadati</taxon>
        <taxon>Bacteroidota</taxon>
        <taxon>Cytophagia</taxon>
        <taxon>Cytophagales</taxon>
        <taxon>Cyclobacteriaceae</taxon>
        <taxon>Aquiflexum</taxon>
    </lineage>
</organism>
<keyword evidence="1" id="KW-0472">Membrane</keyword>
<dbReference type="Pfam" id="PF21900">
    <property type="entry name" value="DUF6920"/>
    <property type="match status" value="1"/>
</dbReference>
<keyword evidence="1" id="KW-1133">Transmembrane helix</keyword>
<dbReference type="OrthoDB" id="9786534at2"/>
<feature type="transmembrane region" description="Helical" evidence="1">
    <location>
        <begin position="65"/>
        <end position="85"/>
    </location>
</feature>
<gene>
    <name evidence="2" type="ORF">SAMN00777080_4599</name>
</gene>
<reference evidence="3" key="1">
    <citation type="submission" date="2017-04" db="EMBL/GenBank/DDBJ databases">
        <authorList>
            <person name="Varghese N."/>
            <person name="Submissions S."/>
        </authorList>
    </citation>
    <scope>NUCLEOTIDE SEQUENCE [LARGE SCALE GENOMIC DNA]</scope>
    <source>
        <strain evidence="3">DSM 16537</strain>
    </source>
</reference>
<proteinExistence type="predicted"/>
<keyword evidence="3" id="KW-1185">Reference proteome</keyword>
<evidence type="ECO:0000313" key="3">
    <source>
        <dbReference type="Proteomes" id="UP000192333"/>
    </source>
</evidence>
<dbReference type="Proteomes" id="UP000192333">
    <property type="component" value="Chromosome I"/>
</dbReference>
<keyword evidence="1" id="KW-0812">Transmembrane</keyword>
<dbReference type="InterPro" id="IPR054213">
    <property type="entry name" value="DUF6920"/>
</dbReference>
<dbReference type="STRING" id="758820.SAMN00777080_4599"/>